<organism evidence="1 2">
    <name type="scientific">Oryzias latipes</name>
    <name type="common">Japanese rice fish</name>
    <name type="synonym">Japanese killifish</name>
    <dbReference type="NCBI Taxonomy" id="8090"/>
    <lineage>
        <taxon>Eukaryota</taxon>
        <taxon>Metazoa</taxon>
        <taxon>Chordata</taxon>
        <taxon>Craniata</taxon>
        <taxon>Vertebrata</taxon>
        <taxon>Euteleostomi</taxon>
        <taxon>Actinopterygii</taxon>
        <taxon>Neopterygii</taxon>
        <taxon>Teleostei</taxon>
        <taxon>Neoteleostei</taxon>
        <taxon>Acanthomorphata</taxon>
        <taxon>Ovalentaria</taxon>
        <taxon>Atherinomorphae</taxon>
        <taxon>Beloniformes</taxon>
        <taxon>Adrianichthyidae</taxon>
        <taxon>Oryziinae</taxon>
        <taxon>Oryzias</taxon>
    </lineage>
</organism>
<reference evidence="1" key="4">
    <citation type="submission" date="2025-09" db="UniProtKB">
        <authorList>
            <consortium name="Ensembl"/>
        </authorList>
    </citation>
    <scope>IDENTIFICATION</scope>
    <source>
        <strain evidence="1">HNI</strain>
    </source>
</reference>
<protein>
    <submittedName>
        <fullName evidence="1">Uncharacterized protein</fullName>
    </submittedName>
</protein>
<dbReference type="AlphaFoldDB" id="A0A3P9M3A1"/>
<sequence>MQTCERHNHFCTAKDSHCHVLYDPSPQHDRRKHEHQRVQRLPPGYFLRVTCVTHTGVTIFHPQTAVSTCQDSWDRLMSSTASGTGTRNLQVSDCQGLEWNTFGPKLTPEALSREL</sequence>
<evidence type="ECO:0000313" key="2">
    <source>
        <dbReference type="Proteomes" id="UP000265180"/>
    </source>
</evidence>
<proteinExistence type="predicted"/>
<evidence type="ECO:0000313" key="1">
    <source>
        <dbReference type="Ensembl" id="ENSORLP00020027241.1"/>
    </source>
</evidence>
<reference evidence="1 2" key="2">
    <citation type="submission" date="2017-04" db="EMBL/GenBank/DDBJ databases">
        <title>CpG methylation of centromeres and impact of large insertions on vertebrate speciation.</title>
        <authorList>
            <person name="Ichikawa K."/>
            <person name="Yoshimura J."/>
            <person name="Morishita S."/>
        </authorList>
    </citation>
    <scope>NUCLEOTIDE SEQUENCE</scope>
    <source>
        <strain evidence="1 2">HNI</strain>
    </source>
</reference>
<dbReference type="Ensembl" id="ENSORLT00020015539.1">
    <property type="protein sequence ID" value="ENSORLP00020027241.1"/>
    <property type="gene ID" value="ENSORLG00020010109.1"/>
</dbReference>
<accession>A0A3P9M3A1</accession>
<name>A0A3P9M3A1_ORYLA</name>
<dbReference type="Proteomes" id="UP000265180">
    <property type="component" value="Chromosome 5"/>
</dbReference>
<reference key="1">
    <citation type="journal article" date="2007" name="Nature">
        <title>The medaka draft genome and insights into vertebrate genome evolution.</title>
        <authorList>
            <person name="Kasahara M."/>
            <person name="Naruse K."/>
            <person name="Sasaki S."/>
            <person name="Nakatani Y."/>
            <person name="Qu W."/>
            <person name="Ahsan B."/>
            <person name="Yamada T."/>
            <person name="Nagayasu Y."/>
            <person name="Doi K."/>
            <person name="Kasai Y."/>
            <person name="Jindo T."/>
            <person name="Kobayashi D."/>
            <person name="Shimada A."/>
            <person name="Toyoda A."/>
            <person name="Kuroki Y."/>
            <person name="Fujiyama A."/>
            <person name="Sasaki T."/>
            <person name="Shimizu A."/>
            <person name="Asakawa S."/>
            <person name="Shimizu N."/>
            <person name="Hashimoto S."/>
            <person name="Yang J."/>
            <person name="Lee Y."/>
            <person name="Matsushima K."/>
            <person name="Sugano S."/>
            <person name="Sakaizumi M."/>
            <person name="Narita T."/>
            <person name="Ohishi K."/>
            <person name="Haga S."/>
            <person name="Ohta F."/>
            <person name="Nomoto H."/>
            <person name="Nogata K."/>
            <person name="Morishita T."/>
            <person name="Endo T."/>
            <person name="Shin-I T."/>
            <person name="Takeda H."/>
            <person name="Morishita S."/>
            <person name="Kohara Y."/>
        </authorList>
    </citation>
    <scope>NUCLEOTIDE SEQUENCE [LARGE SCALE GENOMIC DNA]</scope>
    <source>
        <strain>Hd-rR</strain>
    </source>
</reference>
<reference evidence="1" key="3">
    <citation type="submission" date="2025-08" db="UniProtKB">
        <authorList>
            <consortium name="Ensembl"/>
        </authorList>
    </citation>
    <scope>IDENTIFICATION</scope>
    <source>
        <strain evidence="1">HNI</strain>
    </source>
</reference>